<gene>
    <name evidence="6" type="ORF">ALC60_06919</name>
</gene>
<reference evidence="6 7" key="1">
    <citation type="submission" date="2015-09" db="EMBL/GenBank/DDBJ databases">
        <title>Trachymyrmex zeteki WGS genome.</title>
        <authorList>
            <person name="Nygaard S."/>
            <person name="Hu H."/>
            <person name="Boomsma J."/>
            <person name="Zhang G."/>
        </authorList>
    </citation>
    <scope>NUCLEOTIDE SEQUENCE [LARGE SCALE GENOMIC DNA]</scope>
    <source>
        <strain evidence="6">Tzet28-1</strain>
        <tissue evidence="6">Whole body</tissue>
    </source>
</reference>
<evidence type="ECO:0000256" key="5">
    <source>
        <dbReference type="SAM" id="MobiDB-lite"/>
    </source>
</evidence>
<protein>
    <recommendedName>
        <fullName evidence="4">carbonyl reductase (NADPH)</fullName>
        <ecNumber evidence="4">1.1.1.184</ecNumber>
    </recommendedName>
</protein>
<dbReference type="Gene3D" id="3.40.50.720">
    <property type="entry name" value="NAD(P)-binding Rossmann-like Domain"/>
    <property type="match status" value="1"/>
</dbReference>
<evidence type="ECO:0000256" key="4">
    <source>
        <dbReference type="ARBA" id="ARBA00026118"/>
    </source>
</evidence>
<dbReference type="PANTHER" id="PTHR43963:SF4">
    <property type="entry name" value="CARBONYL REDUCTASE (NADPH)"/>
    <property type="match status" value="1"/>
</dbReference>
<feature type="region of interest" description="Disordered" evidence="5">
    <location>
        <begin position="77"/>
        <end position="106"/>
    </location>
</feature>
<dbReference type="AlphaFoldDB" id="A0A151X1U5"/>
<dbReference type="PRINTS" id="PR00081">
    <property type="entry name" value="GDHRDH"/>
</dbReference>
<accession>A0A151X1U5</accession>
<sequence length="539" mass="60140">MREARGCPRHDDLHSNAEPDLEQQSRKTRLRDSYEERTVVGNGGANARKSKISFGAWRINSKSAPITFNRLMRQYSKTTVQHDSTSVTKRPRRRETGQSELKRRRVSEDACRLPGRSFDNGARLTGCPTSCACVPRLEKVGEGSITLIKTRVKRYQQEPSQINVSDSKSAGIWPWCFFAAYSGLFYTQGHGAAFAKFKPIRIAAFAVLTARPAVSAYVTWLARGVPYTCYLLKSVFLGLLAILRPVRARRQLLQLTSIAVRSRVNNIERRLRVTGGNKGIGFATVKALCQQYNGNVYLTARDTTRGLNAVSELKKQGLDPKFHQLDVNDDNSVNTFRDYLQNTYGGLDVLVNNAAIMFQSDATEPFGFQAEETIRVNYFSLRRICTALYPLLKPHARVVHVSSSLGCLSEITGDELKKKLTNPNLTETELDKIMHEFVNAAKSDTYLQVGWSNSAYVASKIGVSALAGIHQSMFNADLREDIAVNAVHPGYVDTDSTLHKGILTPDQGAVAPVYCALLPENTEIKGKFIWYDKTLADWK</sequence>
<comment type="similarity">
    <text evidence="1">Belongs to the short-chain dehydrogenases/reductases (SDR) family.</text>
</comment>
<proteinExistence type="inferred from homology"/>
<dbReference type="EMBL" id="KQ982585">
    <property type="protein sequence ID" value="KYQ54372.1"/>
    <property type="molecule type" value="Genomic_DNA"/>
</dbReference>
<keyword evidence="7" id="KW-1185">Reference proteome</keyword>
<feature type="region of interest" description="Disordered" evidence="5">
    <location>
        <begin position="1"/>
        <end position="47"/>
    </location>
</feature>
<dbReference type="STRING" id="64791.A0A151X1U5"/>
<dbReference type="Pfam" id="PF00106">
    <property type="entry name" value="adh_short"/>
    <property type="match status" value="1"/>
</dbReference>
<dbReference type="SUPFAM" id="SSF51735">
    <property type="entry name" value="NAD(P)-binding Rossmann-fold domains"/>
    <property type="match status" value="1"/>
</dbReference>
<dbReference type="GO" id="GO:0004090">
    <property type="term" value="F:carbonyl reductase (NADPH) activity"/>
    <property type="evidence" value="ECO:0007669"/>
    <property type="project" value="UniProtKB-EC"/>
</dbReference>
<keyword evidence="2" id="KW-0521">NADP</keyword>
<dbReference type="CDD" id="cd05324">
    <property type="entry name" value="carb_red_PTCR-like_SDR_c"/>
    <property type="match status" value="1"/>
</dbReference>
<evidence type="ECO:0000256" key="2">
    <source>
        <dbReference type="ARBA" id="ARBA00022857"/>
    </source>
</evidence>
<evidence type="ECO:0000256" key="1">
    <source>
        <dbReference type="ARBA" id="ARBA00006484"/>
    </source>
</evidence>
<feature type="compositionally biased region" description="Polar residues" evidence="5">
    <location>
        <begin position="77"/>
        <end position="88"/>
    </location>
</feature>
<feature type="compositionally biased region" description="Basic and acidic residues" evidence="5">
    <location>
        <begin position="94"/>
        <end position="106"/>
    </location>
</feature>
<name>A0A151X1U5_9HYME</name>
<dbReference type="InterPro" id="IPR002347">
    <property type="entry name" value="SDR_fam"/>
</dbReference>
<dbReference type="EC" id="1.1.1.184" evidence="4"/>
<evidence type="ECO:0000313" key="7">
    <source>
        <dbReference type="Proteomes" id="UP000075809"/>
    </source>
</evidence>
<evidence type="ECO:0000313" key="6">
    <source>
        <dbReference type="EMBL" id="KYQ54372.1"/>
    </source>
</evidence>
<dbReference type="InterPro" id="IPR045313">
    <property type="entry name" value="CBR1-like"/>
</dbReference>
<feature type="compositionally biased region" description="Basic and acidic residues" evidence="5">
    <location>
        <begin position="1"/>
        <end position="17"/>
    </location>
</feature>
<dbReference type="PANTHER" id="PTHR43963">
    <property type="entry name" value="CARBONYL REDUCTASE 1-RELATED"/>
    <property type="match status" value="1"/>
</dbReference>
<evidence type="ECO:0000256" key="3">
    <source>
        <dbReference type="ARBA" id="ARBA00023002"/>
    </source>
</evidence>
<dbReference type="InterPro" id="IPR036291">
    <property type="entry name" value="NAD(P)-bd_dom_sf"/>
</dbReference>
<dbReference type="Proteomes" id="UP000075809">
    <property type="component" value="Unassembled WGS sequence"/>
</dbReference>
<keyword evidence="3" id="KW-0560">Oxidoreductase</keyword>
<dbReference type="InterPro" id="IPR020904">
    <property type="entry name" value="Sc_DH/Rdtase_CS"/>
</dbReference>
<organism evidence="6 7">
    <name type="scientific">Mycetomoellerius zeteki</name>
    <dbReference type="NCBI Taxonomy" id="64791"/>
    <lineage>
        <taxon>Eukaryota</taxon>
        <taxon>Metazoa</taxon>
        <taxon>Ecdysozoa</taxon>
        <taxon>Arthropoda</taxon>
        <taxon>Hexapoda</taxon>
        <taxon>Insecta</taxon>
        <taxon>Pterygota</taxon>
        <taxon>Neoptera</taxon>
        <taxon>Endopterygota</taxon>
        <taxon>Hymenoptera</taxon>
        <taxon>Apocrita</taxon>
        <taxon>Aculeata</taxon>
        <taxon>Formicoidea</taxon>
        <taxon>Formicidae</taxon>
        <taxon>Myrmicinae</taxon>
        <taxon>Mycetomoellerius</taxon>
    </lineage>
</organism>
<dbReference type="PROSITE" id="PS00061">
    <property type="entry name" value="ADH_SHORT"/>
    <property type="match status" value="1"/>
</dbReference>